<dbReference type="Pfam" id="PF00534">
    <property type="entry name" value="Glycos_transf_1"/>
    <property type="match status" value="1"/>
</dbReference>
<sequence>MAKKIVVLGTRGIPDVLGGVETHCEELYPRLIGLGYDVTVLARKPYLKSKKEFYYKGIKVIPLFSPKNKAFEAITHSMLGVIKARLIGCDILHIHAVGPALVAPFARLLGLKVVMTNHGPDYDRQKWGRLAKIMLRLGERFGTKSSNEVIVISEVINDILKGKYNRNDANLIYNGINIPEKAQSKDYLDELEISEGNYLIAVGRFVEEKGFHDLIDAYIKIKNPKCRLVLVGDADHESGYSLKIKELAEKHNIVLTGFIKGEKLNQIFSHAKGFVMPSYHEGLPIALLEAMSYNLNVVVSDIPANLEVNLKKEKYFTVGNISELSYKIGEMMLSEEFSIGYDLEKYNWDEIATQVAEVYQKVSGHIPIKIELNE</sequence>
<gene>
    <name evidence="3" type="ORF">PQJ61_07240</name>
</gene>
<dbReference type="PANTHER" id="PTHR45947">
    <property type="entry name" value="SULFOQUINOVOSYL TRANSFERASE SQD2"/>
    <property type="match status" value="1"/>
</dbReference>
<accession>A0AAJ1IC45</accession>
<name>A0AAJ1IC45_9SPIO</name>
<dbReference type="AlphaFoldDB" id="A0AAJ1IC45"/>
<dbReference type="CDD" id="cd03801">
    <property type="entry name" value="GT4_PimA-like"/>
    <property type="match status" value="1"/>
</dbReference>
<evidence type="ECO:0000259" key="2">
    <source>
        <dbReference type="Pfam" id="PF13439"/>
    </source>
</evidence>
<dbReference type="Proteomes" id="UP001221217">
    <property type="component" value="Unassembled WGS sequence"/>
</dbReference>
<dbReference type="SUPFAM" id="SSF53756">
    <property type="entry name" value="UDP-Glycosyltransferase/glycogen phosphorylase"/>
    <property type="match status" value="1"/>
</dbReference>
<comment type="caution">
    <text evidence="3">The sequence shown here is derived from an EMBL/GenBank/DDBJ whole genome shotgun (WGS) entry which is preliminary data.</text>
</comment>
<evidence type="ECO:0000259" key="1">
    <source>
        <dbReference type="Pfam" id="PF00534"/>
    </source>
</evidence>
<evidence type="ECO:0000313" key="4">
    <source>
        <dbReference type="Proteomes" id="UP001221217"/>
    </source>
</evidence>
<dbReference type="EMBL" id="JAQQAL010000014">
    <property type="protein sequence ID" value="MDC7226543.1"/>
    <property type="molecule type" value="Genomic_DNA"/>
</dbReference>
<dbReference type="PANTHER" id="PTHR45947:SF3">
    <property type="entry name" value="SULFOQUINOVOSYL TRANSFERASE SQD2"/>
    <property type="match status" value="1"/>
</dbReference>
<dbReference type="InterPro" id="IPR050194">
    <property type="entry name" value="Glycosyltransferase_grp1"/>
</dbReference>
<dbReference type="InterPro" id="IPR001296">
    <property type="entry name" value="Glyco_trans_1"/>
</dbReference>
<evidence type="ECO:0000313" key="3">
    <source>
        <dbReference type="EMBL" id="MDC7226543.1"/>
    </source>
</evidence>
<proteinExistence type="predicted"/>
<dbReference type="Gene3D" id="3.40.50.2000">
    <property type="entry name" value="Glycogen Phosphorylase B"/>
    <property type="match status" value="2"/>
</dbReference>
<dbReference type="GO" id="GO:0016757">
    <property type="term" value="F:glycosyltransferase activity"/>
    <property type="evidence" value="ECO:0007669"/>
    <property type="project" value="InterPro"/>
</dbReference>
<dbReference type="Pfam" id="PF13439">
    <property type="entry name" value="Glyco_transf_4"/>
    <property type="match status" value="1"/>
</dbReference>
<organism evidence="3 4">
    <name type="scientific">Candidatus Thalassospirochaeta sargassi</name>
    <dbReference type="NCBI Taxonomy" id="3119039"/>
    <lineage>
        <taxon>Bacteria</taxon>
        <taxon>Pseudomonadati</taxon>
        <taxon>Spirochaetota</taxon>
        <taxon>Spirochaetia</taxon>
        <taxon>Spirochaetales</taxon>
        <taxon>Spirochaetaceae</taxon>
        <taxon>Candidatus Thalassospirochaeta</taxon>
    </lineage>
</organism>
<protein>
    <submittedName>
        <fullName evidence="3">Glycosyltransferase family 4 protein</fullName>
    </submittedName>
</protein>
<feature type="domain" description="Glycosyltransferase subfamily 4-like N-terminal" evidence="2">
    <location>
        <begin position="18"/>
        <end position="177"/>
    </location>
</feature>
<dbReference type="InterPro" id="IPR028098">
    <property type="entry name" value="Glyco_trans_4-like_N"/>
</dbReference>
<feature type="domain" description="Glycosyl transferase family 1" evidence="1">
    <location>
        <begin position="193"/>
        <end position="336"/>
    </location>
</feature>
<reference evidence="3 4" key="1">
    <citation type="submission" date="2022-12" db="EMBL/GenBank/DDBJ databases">
        <title>Metagenome assembled genome from gulf of manar.</title>
        <authorList>
            <person name="Kohli P."/>
            <person name="Pk S."/>
            <person name="Venkata Ramana C."/>
            <person name="Sasikala C."/>
        </authorList>
    </citation>
    <scope>NUCLEOTIDE SEQUENCE [LARGE SCALE GENOMIC DNA]</scope>
    <source>
        <strain evidence="3">JB008</strain>
    </source>
</reference>